<evidence type="ECO:0000313" key="2">
    <source>
        <dbReference type="Proteomes" id="UP001627154"/>
    </source>
</evidence>
<evidence type="ECO:0000313" key="1">
    <source>
        <dbReference type="EMBL" id="KAL3405665.1"/>
    </source>
</evidence>
<comment type="caution">
    <text evidence="1">The sequence shown here is derived from an EMBL/GenBank/DDBJ whole genome shotgun (WGS) entry which is preliminary data.</text>
</comment>
<reference evidence="1 2" key="1">
    <citation type="journal article" date="2024" name="bioRxiv">
        <title>A reference genome for Trichogramma kaykai: A tiny desert-dwelling parasitoid wasp with competing sex-ratio distorters.</title>
        <authorList>
            <person name="Culotta J."/>
            <person name="Lindsey A.R."/>
        </authorList>
    </citation>
    <scope>NUCLEOTIDE SEQUENCE [LARGE SCALE GENOMIC DNA]</scope>
    <source>
        <strain evidence="1 2">KSX58</strain>
    </source>
</reference>
<dbReference type="Proteomes" id="UP001627154">
    <property type="component" value="Unassembled WGS sequence"/>
</dbReference>
<sequence>MEIFYKVSEGIDVMVELYRIMDEYQYKIGLGRFIANINARGSQAVVSGNNNLDKAVNDLMSEIQNNVLMQRYKVATGGVKRNVFPFAHAFFGYYNLPNILKTSKHNDDIITYFLSLLEQIKK</sequence>
<name>A0ABD2XKL1_9HYME</name>
<keyword evidence="2" id="KW-1185">Reference proteome</keyword>
<protein>
    <submittedName>
        <fullName evidence="1">Uncharacterized protein</fullName>
    </submittedName>
</protein>
<dbReference type="EMBL" id="JBJJXI010000020">
    <property type="protein sequence ID" value="KAL3405665.1"/>
    <property type="molecule type" value="Genomic_DNA"/>
</dbReference>
<proteinExistence type="predicted"/>
<gene>
    <name evidence="1" type="ORF">TKK_002027</name>
</gene>
<accession>A0ABD2XKL1</accession>
<dbReference type="AlphaFoldDB" id="A0ABD2XKL1"/>
<organism evidence="1 2">
    <name type="scientific">Trichogramma kaykai</name>
    <dbReference type="NCBI Taxonomy" id="54128"/>
    <lineage>
        <taxon>Eukaryota</taxon>
        <taxon>Metazoa</taxon>
        <taxon>Ecdysozoa</taxon>
        <taxon>Arthropoda</taxon>
        <taxon>Hexapoda</taxon>
        <taxon>Insecta</taxon>
        <taxon>Pterygota</taxon>
        <taxon>Neoptera</taxon>
        <taxon>Endopterygota</taxon>
        <taxon>Hymenoptera</taxon>
        <taxon>Apocrita</taxon>
        <taxon>Proctotrupomorpha</taxon>
        <taxon>Chalcidoidea</taxon>
        <taxon>Trichogrammatidae</taxon>
        <taxon>Trichogramma</taxon>
    </lineage>
</organism>